<protein>
    <recommendedName>
        <fullName evidence="3">Reverse transcriptase domain-containing protein</fullName>
    </recommendedName>
</protein>
<dbReference type="EMBL" id="CP144754">
    <property type="protein sequence ID" value="WVZ95752.1"/>
    <property type="molecule type" value="Genomic_DNA"/>
</dbReference>
<evidence type="ECO:0000313" key="1">
    <source>
        <dbReference type="EMBL" id="WVZ95752.1"/>
    </source>
</evidence>
<dbReference type="Gene3D" id="3.30.70.270">
    <property type="match status" value="1"/>
</dbReference>
<dbReference type="Proteomes" id="UP001341281">
    <property type="component" value="Chromosome 10"/>
</dbReference>
<sequence length="260" mass="29428">MKMKCSHLNEDDPLLRSSIHALKRAMEVVSLLLPLLSMGVETMEGTPDDPRRRGKAAALWDRVRSGITALMSPMSPLPPPNPRRATPAWLPRCDTDLDRSIVEHKLPIKPGFRPYAQPPRRFNPKILPEIKDEIQRMTDVGFIRPCRYATWISNIVPVRKKSGRLRVCVDFQDLNRATPKDEYPMPVADILVDAAAGHKMMSFLDGSAGYNQIFMAEEDGYLSRATNYIFHDLIGRLVEIYIDDVVVKSVLQASHIADLR</sequence>
<proteinExistence type="predicted"/>
<organism evidence="1 2">
    <name type="scientific">Paspalum notatum var. saurae</name>
    <dbReference type="NCBI Taxonomy" id="547442"/>
    <lineage>
        <taxon>Eukaryota</taxon>
        <taxon>Viridiplantae</taxon>
        <taxon>Streptophyta</taxon>
        <taxon>Embryophyta</taxon>
        <taxon>Tracheophyta</taxon>
        <taxon>Spermatophyta</taxon>
        <taxon>Magnoliopsida</taxon>
        <taxon>Liliopsida</taxon>
        <taxon>Poales</taxon>
        <taxon>Poaceae</taxon>
        <taxon>PACMAD clade</taxon>
        <taxon>Panicoideae</taxon>
        <taxon>Andropogonodae</taxon>
        <taxon>Paspaleae</taxon>
        <taxon>Paspalinae</taxon>
        <taxon>Paspalum</taxon>
    </lineage>
</organism>
<dbReference type="CDD" id="cd01647">
    <property type="entry name" value="RT_LTR"/>
    <property type="match status" value="1"/>
</dbReference>
<keyword evidence="2" id="KW-1185">Reference proteome</keyword>
<dbReference type="PANTHER" id="PTHR24559">
    <property type="entry name" value="TRANSPOSON TY3-I GAG-POL POLYPROTEIN"/>
    <property type="match status" value="1"/>
</dbReference>
<evidence type="ECO:0000313" key="2">
    <source>
        <dbReference type="Proteomes" id="UP001341281"/>
    </source>
</evidence>
<dbReference type="InterPro" id="IPR043128">
    <property type="entry name" value="Rev_trsase/Diguanyl_cyclase"/>
</dbReference>
<dbReference type="PANTHER" id="PTHR24559:SF439">
    <property type="entry name" value="RETROTRANSPOSON, UNCLASSIFIED-LIKE PROTEIN"/>
    <property type="match status" value="1"/>
</dbReference>
<dbReference type="SUPFAM" id="SSF56672">
    <property type="entry name" value="DNA/RNA polymerases"/>
    <property type="match status" value="1"/>
</dbReference>
<reference evidence="1 2" key="1">
    <citation type="submission" date="2024-02" db="EMBL/GenBank/DDBJ databases">
        <title>High-quality chromosome-scale genome assembly of Pensacola bahiagrass (Paspalum notatum Flugge var. saurae).</title>
        <authorList>
            <person name="Vega J.M."/>
            <person name="Podio M."/>
            <person name="Orjuela J."/>
            <person name="Siena L.A."/>
            <person name="Pessino S.C."/>
            <person name="Combes M.C."/>
            <person name="Mariac C."/>
            <person name="Albertini E."/>
            <person name="Pupilli F."/>
            <person name="Ortiz J.P.A."/>
            <person name="Leblanc O."/>
        </authorList>
    </citation>
    <scope>NUCLEOTIDE SEQUENCE [LARGE SCALE GENOMIC DNA]</scope>
    <source>
        <strain evidence="1">R1</strain>
        <tissue evidence="1">Leaf</tissue>
    </source>
</reference>
<gene>
    <name evidence="1" type="ORF">U9M48_041476</name>
</gene>
<name>A0AAQ3USQ9_PASNO</name>
<dbReference type="InterPro" id="IPR043502">
    <property type="entry name" value="DNA/RNA_pol_sf"/>
</dbReference>
<dbReference type="AlphaFoldDB" id="A0AAQ3USQ9"/>
<dbReference type="Gene3D" id="3.10.10.10">
    <property type="entry name" value="HIV Type 1 Reverse Transcriptase, subunit A, domain 1"/>
    <property type="match status" value="1"/>
</dbReference>
<dbReference type="InterPro" id="IPR053134">
    <property type="entry name" value="RNA-dir_DNA_polymerase"/>
</dbReference>
<accession>A0AAQ3USQ9</accession>
<evidence type="ECO:0008006" key="3">
    <source>
        <dbReference type="Google" id="ProtNLM"/>
    </source>
</evidence>